<dbReference type="PATRIC" id="fig|188932.3.peg.1881"/>
<dbReference type="PANTHER" id="PTHR34585:SF22">
    <property type="entry name" value="HELIX-TURN-HELIX DOMAIN-CONTAINING PROTEIN"/>
    <property type="match status" value="1"/>
</dbReference>
<dbReference type="EMBL" id="CP014504">
    <property type="protein sequence ID" value="AMP98713.1"/>
    <property type="molecule type" value="Genomic_DNA"/>
</dbReference>
<dbReference type="RefSeq" id="WP_068399462.1">
    <property type="nucleotide sequence ID" value="NZ_CP014504.1"/>
</dbReference>
<accession>A0A127VBJ3</accession>
<dbReference type="PANTHER" id="PTHR34585">
    <property type="match status" value="1"/>
</dbReference>
<gene>
    <name evidence="2" type="ORF">AY601_1804</name>
</gene>
<sequence length="88" mass="10587">MEMNDKVNLLINVLAEMMCTKKQEKFVAHERNLLDTNDVKSMFRISDRTLRRWRSRGLLKSVIIVGCLYYRREDVMSLMESKFRDEIK</sequence>
<dbReference type="Pfam" id="PF12728">
    <property type="entry name" value="HTH_17"/>
    <property type="match status" value="1"/>
</dbReference>
<dbReference type="OrthoDB" id="769412at2"/>
<dbReference type="InterPro" id="IPR009061">
    <property type="entry name" value="DNA-bd_dom_put_sf"/>
</dbReference>
<protein>
    <recommendedName>
        <fullName evidence="1">Helix-turn-helix domain-containing protein</fullName>
    </recommendedName>
</protein>
<evidence type="ECO:0000313" key="3">
    <source>
        <dbReference type="Proteomes" id="UP000071561"/>
    </source>
</evidence>
<dbReference type="InterPro" id="IPR041657">
    <property type="entry name" value="HTH_17"/>
</dbReference>
<evidence type="ECO:0000259" key="1">
    <source>
        <dbReference type="Pfam" id="PF12728"/>
    </source>
</evidence>
<keyword evidence="3" id="KW-1185">Reference proteome</keyword>
<dbReference type="Proteomes" id="UP000071561">
    <property type="component" value="Chromosome"/>
</dbReference>
<dbReference type="KEGG" id="pcm:AY601_1804"/>
<dbReference type="AlphaFoldDB" id="A0A127VBJ3"/>
<feature type="domain" description="Helix-turn-helix" evidence="1">
    <location>
        <begin position="33"/>
        <end position="81"/>
    </location>
</feature>
<organism evidence="2 3">
    <name type="scientific">Pedobacter cryoconitis</name>
    <dbReference type="NCBI Taxonomy" id="188932"/>
    <lineage>
        <taxon>Bacteria</taxon>
        <taxon>Pseudomonadati</taxon>
        <taxon>Bacteroidota</taxon>
        <taxon>Sphingobacteriia</taxon>
        <taxon>Sphingobacteriales</taxon>
        <taxon>Sphingobacteriaceae</taxon>
        <taxon>Pedobacter</taxon>
    </lineage>
</organism>
<proteinExistence type="predicted"/>
<dbReference type="SUPFAM" id="SSF46955">
    <property type="entry name" value="Putative DNA-binding domain"/>
    <property type="match status" value="1"/>
</dbReference>
<evidence type="ECO:0000313" key="2">
    <source>
        <dbReference type="EMBL" id="AMP98713.1"/>
    </source>
</evidence>
<name>A0A127VBJ3_9SPHI</name>
<reference evidence="2 3" key="1">
    <citation type="submission" date="2016-03" db="EMBL/GenBank/DDBJ databases">
        <title>Complete genome sequence of Pedobacter cryoconitis PAMC 27485.</title>
        <authorList>
            <person name="Lee J."/>
            <person name="Kim O.-S."/>
        </authorList>
    </citation>
    <scope>NUCLEOTIDE SEQUENCE [LARGE SCALE GENOMIC DNA]</scope>
    <source>
        <strain evidence="2 3">PAMC 27485</strain>
    </source>
</reference>